<proteinExistence type="predicted"/>
<dbReference type="RefSeq" id="WP_248653838.1">
    <property type="nucleotide sequence ID" value="NZ_CP096658.1"/>
</dbReference>
<evidence type="ECO:0000313" key="2">
    <source>
        <dbReference type="Proteomes" id="UP000830434"/>
    </source>
</evidence>
<evidence type="ECO:0000313" key="1">
    <source>
        <dbReference type="EMBL" id="UPV99342.1"/>
    </source>
</evidence>
<protein>
    <submittedName>
        <fullName evidence="1">DUF5791 family protein</fullName>
    </submittedName>
</protein>
<dbReference type="EMBL" id="CP096658">
    <property type="protein sequence ID" value="UPV99342.1"/>
    <property type="molecule type" value="Genomic_DNA"/>
</dbReference>
<accession>A0A8U0IEG2</accession>
<reference evidence="1" key="1">
    <citation type="submission" date="2022-04" db="EMBL/GenBank/DDBJ databases">
        <title>Diverse halophilic archaea isolated from saline environments.</title>
        <authorList>
            <person name="Cui H.-L."/>
        </authorList>
    </citation>
    <scope>NUCLEOTIDE SEQUENCE</scope>
    <source>
        <strain evidence="1">XZYJT40</strain>
    </source>
</reference>
<keyword evidence="2" id="KW-1185">Reference proteome</keyword>
<sequence length="144" mass="15465">MIYDDIEDPDATSPAELREEYVADLAAIVEAYGVESVAEETGVDRETLESLAEEETGVADELTLEDAAAVSALDDDAPPADAIVAEVRDTLLLGMTTAVLDVDTIAAEIDDLDGKQVHQKVEGRSPMTLAEYATLNHFIASRQR</sequence>
<gene>
    <name evidence="1" type="ORF">M0R88_12505</name>
</gene>
<name>A0A8U0IEG2_9EURY</name>
<dbReference type="InterPro" id="IPR043809">
    <property type="entry name" value="DUF5791"/>
</dbReference>
<dbReference type="Pfam" id="PF19104">
    <property type="entry name" value="DUF5791"/>
    <property type="match status" value="1"/>
</dbReference>
<dbReference type="AlphaFoldDB" id="A0A8U0IEG2"/>
<dbReference type="Proteomes" id="UP000830434">
    <property type="component" value="Chromosome"/>
</dbReference>
<organism evidence="1 2">
    <name type="scientific">Halorussus gelatinilyticus</name>
    <dbReference type="NCBI Taxonomy" id="2937524"/>
    <lineage>
        <taxon>Archaea</taxon>
        <taxon>Methanobacteriati</taxon>
        <taxon>Methanobacteriota</taxon>
        <taxon>Stenosarchaea group</taxon>
        <taxon>Halobacteria</taxon>
        <taxon>Halobacteriales</taxon>
        <taxon>Haladaptataceae</taxon>
        <taxon>Halorussus</taxon>
    </lineage>
</organism>
<dbReference type="KEGG" id="haxz:M0R88_12505"/>
<dbReference type="GeneID" id="72190690"/>